<evidence type="ECO:0000256" key="2">
    <source>
        <dbReference type="SAM" id="MobiDB-lite"/>
    </source>
</evidence>
<dbReference type="PANTHER" id="PTHR11505">
    <property type="entry name" value="L1 TRANSPOSABLE ELEMENT-RELATED"/>
    <property type="match status" value="1"/>
</dbReference>
<evidence type="ECO:0000259" key="3">
    <source>
        <dbReference type="Pfam" id="PF02994"/>
    </source>
</evidence>
<accession>A0A834DLZ1</accession>
<dbReference type="InterPro" id="IPR043636">
    <property type="entry name" value="L1_RRM_dom"/>
</dbReference>
<feature type="compositionally biased region" description="Basic and acidic residues" evidence="2">
    <location>
        <begin position="61"/>
        <end position="83"/>
    </location>
</feature>
<name>A0A834DLZ1_9CHIR</name>
<gene>
    <name evidence="4" type="ORF">HJG60_008230</name>
</gene>
<reference evidence="4 5" key="1">
    <citation type="journal article" date="2020" name="Nature">
        <title>Six reference-quality genomes reveal evolution of bat adaptations.</title>
        <authorList>
            <person name="Jebb D."/>
            <person name="Huang Z."/>
            <person name="Pippel M."/>
            <person name="Hughes G.M."/>
            <person name="Lavrichenko K."/>
            <person name="Devanna P."/>
            <person name="Winkler S."/>
            <person name="Jermiin L.S."/>
            <person name="Skirmuntt E.C."/>
            <person name="Katzourakis A."/>
            <person name="Burkitt-Gray L."/>
            <person name="Ray D.A."/>
            <person name="Sullivan K.A.M."/>
            <person name="Roscito J.G."/>
            <person name="Kirilenko B.M."/>
            <person name="Davalos L.M."/>
            <person name="Corthals A.P."/>
            <person name="Power M.L."/>
            <person name="Jones G."/>
            <person name="Ransome R.D."/>
            <person name="Dechmann D.K.N."/>
            <person name="Locatelli A.G."/>
            <person name="Puechmaille S.J."/>
            <person name="Fedrigo O."/>
            <person name="Jarvis E.D."/>
            <person name="Hiller M."/>
            <person name="Vernes S.C."/>
            <person name="Myers E.W."/>
            <person name="Teeling E.C."/>
        </authorList>
    </citation>
    <scope>NUCLEOTIDE SEQUENCE [LARGE SCALE GENOMIC DNA]</scope>
    <source>
        <strain evidence="4">Bat1K_MPI-CBG_1</strain>
    </source>
</reference>
<comment type="similarity">
    <text evidence="1">Belongs to the transposase 22 family.</text>
</comment>
<evidence type="ECO:0000313" key="4">
    <source>
        <dbReference type="EMBL" id="KAF6088405.1"/>
    </source>
</evidence>
<organism evidence="4 5">
    <name type="scientific">Phyllostomus discolor</name>
    <name type="common">pale spear-nosed bat</name>
    <dbReference type="NCBI Taxonomy" id="89673"/>
    <lineage>
        <taxon>Eukaryota</taxon>
        <taxon>Metazoa</taxon>
        <taxon>Chordata</taxon>
        <taxon>Craniata</taxon>
        <taxon>Vertebrata</taxon>
        <taxon>Euteleostomi</taxon>
        <taxon>Mammalia</taxon>
        <taxon>Eutheria</taxon>
        <taxon>Laurasiatheria</taxon>
        <taxon>Chiroptera</taxon>
        <taxon>Yangochiroptera</taxon>
        <taxon>Phyllostomidae</taxon>
        <taxon>Phyllostominae</taxon>
        <taxon>Phyllostomus</taxon>
    </lineage>
</organism>
<feature type="domain" description="L1 transposable element RRM" evidence="3">
    <location>
        <begin position="97"/>
        <end position="193"/>
    </location>
</feature>
<dbReference type="Gene3D" id="3.30.70.1820">
    <property type="entry name" value="L1 transposable element, RRM domain"/>
    <property type="match status" value="1"/>
</dbReference>
<dbReference type="FunFam" id="3.30.70.1820:FF:000002">
    <property type="entry name" value="LINE-1 retrotransposable element ORF1 protein"/>
    <property type="match status" value="1"/>
</dbReference>
<comment type="caution">
    <text evidence="4">The sequence shown here is derived from an EMBL/GenBank/DDBJ whole genome shotgun (WGS) entry which is preliminary data.</text>
</comment>
<dbReference type="Proteomes" id="UP000664940">
    <property type="component" value="Unassembled WGS sequence"/>
</dbReference>
<dbReference type="InterPro" id="IPR004244">
    <property type="entry name" value="Transposase_22"/>
</dbReference>
<dbReference type="EMBL" id="JABVXQ010000010">
    <property type="protein sequence ID" value="KAF6088405.1"/>
    <property type="molecule type" value="Genomic_DNA"/>
</dbReference>
<sequence length="200" mass="23375">MEINNLSDTEFKTLVIRMLKEHSEDLSSTKKIQSEMKYSLTEIKKNLQGNKSRMDEAKNQINDLGHKEEKNNQSEQKEKRIQNNEDSISSHWDKFKRSNICLIRVPEGEVKVQKTGNLFEKIVKENIPNLVKEIDMQVQEARRVPNKMGCRGQLTPKHIIIEKTKVKDKENFLKASREKKLVIYRGVHIRLSAVFSKETL</sequence>
<evidence type="ECO:0000256" key="1">
    <source>
        <dbReference type="ARBA" id="ARBA00061640"/>
    </source>
</evidence>
<evidence type="ECO:0000313" key="5">
    <source>
        <dbReference type="Proteomes" id="UP000664940"/>
    </source>
</evidence>
<protein>
    <recommendedName>
        <fullName evidence="3">L1 transposable element RRM domain-containing protein</fullName>
    </recommendedName>
</protein>
<dbReference type="AlphaFoldDB" id="A0A834DLZ1"/>
<feature type="region of interest" description="Disordered" evidence="2">
    <location>
        <begin position="61"/>
        <end position="89"/>
    </location>
</feature>
<dbReference type="Pfam" id="PF02994">
    <property type="entry name" value="Transposase_22"/>
    <property type="match status" value="1"/>
</dbReference>
<proteinExistence type="inferred from homology"/>